<gene>
    <name evidence="8" type="ORF">CINC_LOCUS1572</name>
</gene>
<dbReference type="InterPro" id="IPR010159">
    <property type="entry name" value="N-acyl_aa_amidohydrolase"/>
</dbReference>
<dbReference type="PIRSF" id="PIRSF036696">
    <property type="entry name" value="ACY-1"/>
    <property type="match status" value="1"/>
</dbReference>
<dbReference type="PANTHER" id="PTHR45892:SF1">
    <property type="entry name" value="AMINOACYLASE-1"/>
    <property type="match status" value="1"/>
</dbReference>
<dbReference type="AlphaFoldDB" id="A0A9P0BMH2"/>
<evidence type="ECO:0000256" key="3">
    <source>
        <dbReference type="ARBA" id="ARBA00022833"/>
    </source>
</evidence>
<feature type="binding site" evidence="5">
    <location>
        <position position="391"/>
    </location>
    <ligand>
        <name>Zn(2+)</name>
        <dbReference type="ChEBI" id="CHEBI:29105"/>
        <label>2</label>
    </ligand>
</feature>
<dbReference type="Pfam" id="PF07687">
    <property type="entry name" value="M20_dimer"/>
    <property type="match status" value="1"/>
</dbReference>
<evidence type="ECO:0000259" key="7">
    <source>
        <dbReference type="Pfam" id="PF07687"/>
    </source>
</evidence>
<feature type="chain" id="PRO_5040131935" description="Peptidase M20 dimerisation domain-containing protein" evidence="6">
    <location>
        <begin position="18"/>
        <end position="431"/>
    </location>
</feature>
<dbReference type="GO" id="GO:0046872">
    <property type="term" value="F:metal ion binding"/>
    <property type="evidence" value="ECO:0007669"/>
    <property type="project" value="UniProtKB-KW"/>
</dbReference>
<feature type="binding site" evidence="5">
    <location>
        <position position="98"/>
    </location>
    <ligand>
        <name>Zn(2+)</name>
        <dbReference type="ChEBI" id="CHEBI:29105"/>
        <label>1</label>
    </ligand>
</feature>
<reference evidence="8" key="1">
    <citation type="submission" date="2021-12" db="EMBL/GenBank/DDBJ databases">
        <authorList>
            <person name="King R."/>
        </authorList>
    </citation>
    <scope>NUCLEOTIDE SEQUENCE</scope>
</reference>
<name>A0A9P0BMH2_CHRIL</name>
<evidence type="ECO:0000313" key="8">
    <source>
        <dbReference type="EMBL" id="CAH0581379.1"/>
    </source>
</evidence>
<keyword evidence="2 5" id="KW-0479">Metal-binding</keyword>
<feature type="binding site" evidence="5">
    <location>
        <position position="193"/>
    </location>
    <ligand>
        <name>Zn(2+)</name>
        <dbReference type="ChEBI" id="CHEBI:29105"/>
        <label>1</label>
    </ligand>
</feature>
<feature type="binding site" evidence="5">
    <location>
        <position position="131"/>
    </location>
    <ligand>
        <name>Zn(2+)</name>
        <dbReference type="ChEBI" id="CHEBI:29105"/>
        <label>2</label>
    </ligand>
</feature>
<dbReference type="GO" id="GO:0006520">
    <property type="term" value="P:amino acid metabolic process"/>
    <property type="evidence" value="ECO:0007669"/>
    <property type="project" value="InterPro"/>
</dbReference>
<dbReference type="InterPro" id="IPR052083">
    <property type="entry name" value="Aminoacylase-1_M20A"/>
</dbReference>
<dbReference type="Gene3D" id="3.40.630.10">
    <property type="entry name" value="Zn peptidases"/>
    <property type="match status" value="1"/>
</dbReference>
<protein>
    <recommendedName>
        <fullName evidence="7">Peptidase M20 dimerisation domain-containing protein</fullName>
    </recommendedName>
</protein>
<dbReference type="GO" id="GO:0004046">
    <property type="term" value="F:aminoacylase activity"/>
    <property type="evidence" value="ECO:0007669"/>
    <property type="project" value="InterPro"/>
</dbReference>
<keyword evidence="3 5" id="KW-0862">Zinc</keyword>
<feature type="active site" description="Proton acceptor" evidence="4">
    <location>
        <position position="165"/>
    </location>
</feature>
<dbReference type="NCBIfam" id="TIGR01880">
    <property type="entry name" value="Ac-peptdase-euk"/>
    <property type="match status" value="1"/>
</dbReference>
<evidence type="ECO:0000256" key="5">
    <source>
        <dbReference type="PIRSR" id="PIRSR036696-2"/>
    </source>
</evidence>
<organism evidence="8 9">
    <name type="scientific">Chrysodeixis includens</name>
    <name type="common">Soybean looper</name>
    <name type="synonym">Pseudoplusia includens</name>
    <dbReference type="NCBI Taxonomy" id="689277"/>
    <lineage>
        <taxon>Eukaryota</taxon>
        <taxon>Metazoa</taxon>
        <taxon>Ecdysozoa</taxon>
        <taxon>Arthropoda</taxon>
        <taxon>Hexapoda</taxon>
        <taxon>Insecta</taxon>
        <taxon>Pterygota</taxon>
        <taxon>Neoptera</taxon>
        <taxon>Endopterygota</taxon>
        <taxon>Lepidoptera</taxon>
        <taxon>Glossata</taxon>
        <taxon>Ditrysia</taxon>
        <taxon>Noctuoidea</taxon>
        <taxon>Noctuidae</taxon>
        <taxon>Plusiinae</taxon>
        <taxon>Chrysodeixis</taxon>
    </lineage>
</organism>
<feature type="binding site" evidence="5">
    <location>
        <position position="166"/>
    </location>
    <ligand>
        <name>Zn(2+)</name>
        <dbReference type="ChEBI" id="CHEBI:29105"/>
        <label>2</label>
    </ligand>
</feature>
<sequence>MLMHLISLYLATYVCNALPVKNEYQHYLELNEVKSFREYVQIDTSKEENLKYAVDFLIRQATDIGLPYAVYAPAGRPIFVATLTGDDPTLPSIMLNTHMDVVPVDEREWLYPPFSAHMDENGDIYGRGTQDTKDVAIQYFEAVRRLKKDNVTLSRTLHLTVMSDEEGGGKYGIKAFIKTPEFKALNIGFALDEGLASRNETLFATYVDRRPWQMEFVVHGEGGHGLAMPDESAMEKAQRLINAVMTYREAQKEKMKSKTRTEFGQLTSVNINMINGGLAPNIIPSSISLVVDMRLSTTADIQEIQSLVDSWIHKAGNNTDVRYLRRDTVSEYTAVNDTNPYWVSMKNTLNNMGMKIIPVVCPATSDMLVLRNLGIPALGFTTKTNTIPRLHAKNEYQNVKTFLDGIRTYTELIKNLGNVPHEQQTSSKCGV</sequence>
<evidence type="ECO:0000313" key="9">
    <source>
        <dbReference type="Proteomes" id="UP001154114"/>
    </source>
</evidence>
<keyword evidence="1" id="KW-0963">Cytoplasm</keyword>
<comment type="cofactor">
    <cofactor evidence="5">
        <name>Zn(2+)</name>
        <dbReference type="ChEBI" id="CHEBI:29105"/>
    </cofactor>
    <text evidence="5">Binds 2 Zn(2+) ions per subunit.</text>
</comment>
<evidence type="ECO:0000256" key="6">
    <source>
        <dbReference type="SAM" id="SignalP"/>
    </source>
</evidence>
<dbReference type="Pfam" id="PF01546">
    <property type="entry name" value="Peptidase_M20"/>
    <property type="match status" value="1"/>
</dbReference>
<keyword evidence="6" id="KW-0732">Signal</keyword>
<dbReference type="EMBL" id="LR824014">
    <property type="protein sequence ID" value="CAH0581379.1"/>
    <property type="molecule type" value="Genomic_DNA"/>
</dbReference>
<feature type="signal peptide" evidence="6">
    <location>
        <begin position="1"/>
        <end position="17"/>
    </location>
</feature>
<keyword evidence="9" id="KW-1185">Reference proteome</keyword>
<feature type="binding site" evidence="5">
    <location>
        <position position="131"/>
    </location>
    <ligand>
        <name>Zn(2+)</name>
        <dbReference type="ChEBI" id="CHEBI:29105"/>
        <label>1</label>
    </ligand>
</feature>
<dbReference type="GO" id="GO:0005737">
    <property type="term" value="C:cytoplasm"/>
    <property type="evidence" value="ECO:0007669"/>
    <property type="project" value="InterPro"/>
</dbReference>
<dbReference type="Gene3D" id="3.30.70.360">
    <property type="match status" value="1"/>
</dbReference>
<feature type="domain" description="Peptidase M20 dimerisation" evidence="7">
    <location>
        <begin position="213"/>
        <end position="317"/>
    </location>
</feature>
<dbReference type="Proteomes" id="UP001154114">
    <property type="component" value="Chromosome 11"/>
</dbReference>
<dbReference type="SUPFAM" id="SSF55031">
    <property type="entry name" value="Bacterial exopeptidase dimerisation domain"/>
    <property type="match status" value="1"/>
</dbReference>
<dbReference type="Gene3D" id="1.10.150.900">
    <property type="match status" value="1"/>
</dbReference>
<dbReference type="InterPro" id="IPR002933">
    <property type="entry name" value="Peptidase_M20"/>
</dbReference>
<proteinExistence type="predicted"/>
<dbReference type="InterPro" id="IPR011650">
    <property type="entry name" value="Peptidase_M20_dimer"/>
</dbReference>
<dbReference type="SUPFAM" id="SSF53187">
    <property type="entry name" value="Zn-dependent exopeptidases"/>
    <property type="match status" value="1"/>
</dbReference>
<feature type="active site" evidence="4">
    <location>
        <position position="100"/>
    </location>
</feature>
<dbReference type="PANTHER" id="PTHR45892">
    <property type="entry name" value="AMINOACYLASE-1"/>
    <property type="match status" value="1"/>
</dbReference>
<accession>A0A9P0BMH2</accession>
<dbReference type="OrthoDB" id="3064516at2759"/>
<evidence type="ECO:0000256" key="4">
    <source>
        <dbReference type="PIRSR" id="PIRSR036696-1"/>
    </source>
</evidence>
<evidence type="ECO:0000256" key="1">
    <source>
        <dbReference type="ARBA" id="ARBA00022490"/>
    </source>
</evidence>
<dbReference type="InterPro" id="IPR036264">
    <property type="entry name" value="Bact_exopeptidase_dim_dom"/>
</dbReference>
<evidence type="ECO:0000256" key="2">
    <source>
        <dbReference type="ARBA" id="ARBA00022723"/>
    </source>
</evidence>